<dbReference type="Pfam" id="PF02272">
    <property type="entry name" value="DHHA1"/>
    <property type="match status" value="1"/>
</dbReference>
<dbReference type="PANTHER" id="PTHR30255">
    <property type="entry name" value="SINGLE-STRANDED-DNA-SPECIFIC EXONUCLEASE RECJ"/>
    <property type="match status" value="1"/>
</dbReference>
<dbReference type="InterPro" id="IPR051673">
    <property type="entry name" value="SSDNA_exonuclease_RecJ"/>
</dbReference>
<dbReference type="SUPFAM" id="SSF64182">
    <property type="entry name" value="DHH phosphoesterases"/>
    <property type="match status" value="1"/>
</dbReference>
<dbReference type="InterPro" id="IPR048515">
    <property type="entry name" value="DHH_CID"/>
</dbReference>
<dbReference type="KEGG" id="mla:Mlab_1347"/>
<evidence type="ECO:0000259" key="3">
    <source>
        <dbReference type="Pfam" id="PF21763"/>
    </source>
</evidence>
<dbReference type="InterPro" id="IPR003156">
    <property type="entry name" value="DHHA1_dom"/>
</dbReference>
<evidence type="ECO:0000259" key="1">
    <source>
        <dbReference type="Pfam" id="PF01368"/>
    </source>
</evidence>
<dbReference type="GO" id="GO:0004527">
    <property type="term" value="F:exonuclease activity"/>
    <property type="evidence" value="ECO:0007669"/>
    <property type="project" value="UniProtKB-KW"/>
</dbReference>
<feature type="domain" description="DDH" evidence="1">
    <location>
        <begin position="23"/>
        <end position="153"/>
    </location>
</feature>
<sequence>MGFVEDVSRAAEMIREANAATLISHIDADGITSEAIISQAVSRLGIPVNPVFVRQLEPMTMKYIPNDDTLKIFTDLGGGQQNLLEEAGIPTDKVLILDHHISQPAPGGTEYFQVNSQFYGEEYTKCSAAGITYLVARKLDSVNKDLAKLSVVGNVGDMMARENRGLIGVARWIAEDGADFGQIKITRGLNCYGLSTRPLHVCLSNSDDPIIPGISGKPAEAAALLCRTGIYESPSDQRLWEELSPEEEKMLTSVLAEQMIANGEAPNGLVAELYFFPDEMEKTPLRNASEYATMLNACGRWTKPKIGEAVCFGDRGQKYREAEHMLRHHRSIIRELCEYIIETGVEDIGSIQVIHTGEKYPDTIVGIGAGMALSKLDTDKPILVMCSVTDEPDLIKVSMRTYEKILRRGVDLQEALVTAAAEVGGAGGGHNIAAGAYIPKGCENDFTRRVNELVEGQLTAGPKDR</sequence>
<dbReference type="Proteomes" id="UP000000365">
    <property type="component" value="Chromosome"/>
</dbReference>
<feature type="domain" description="DHHA1" evidence="2">
    <location>
        <begin position="358"/>
        <end position="455"/>
    </location>
</feature>
<dbReference type="AlphaFoldDB" id="A2ST58"/>
<dbReference type="HOGENOM" id="CLU_042622_0_0_2"/>
<dbReference type="eggNOG" id="arCOG00427">
    <property type="taxonomic scope" value="Archaea"/>
</dbReference>
<protein>
    <submittedName>
        <fullName evidence="4">Phosphoesterase, DHHA1</fullName>
    </submittedName>
</protein>
<evidence type="ECO:0000259" key="2">
    <source>
        <dbReference type="Pfam" id="PF02272"/>
    </source>
</evidence>
<dbReference type="PANTHER" id="PTHR30255:SF3">
    <property type="entry name" value="SINGLE-STRANDED-DNA-SPECIFIC EXONUCLEASE RECJ"/>
    <property type="match status" value="1"/>
</dbReference>
<evidence type="ECO:0000313" key="5">
    <source>
        <dbReference type="Proteomes" id="UP000000365"/>
    </source>
</evidence>
<dbReference type="OrthoDB" id="36101at2157"/>
<name>A2ST58_METLZ</name>
<organism evidence="4 5">
    <name type="scientific">Methanocorpusculum labreanum (strain ATCC 43576 / DSM 4855 / Z)</name>
    <dbReference type="NCBI Taxonomy" id="410358"/>
    <lineage>
        <taxon>Archaea</taxon>
        <taxon>Methanobacteriati</taxon>
        <taxon>Methanobacteriota</taxon>
        <taxon>Stenosarchaea group</taxon>
        <taxon>Methanomicrobia</taxon>
        <taxon>Methanomicrobiales</taxon>
        <taxon>Methanocorpusculaceae</taxon>
        <taxon>Methanocorpusculum</taxon>
    </lineage>
</organism>
<feature type="domain" description="DHH-CID" evidence="3">
    <location>
        <begin position="192"/>
        <end position="264"/>
    </location>
</feature>
<dbReference type="Pfam" id="PF21763">
    <property type="entry name" value="DHH_CID"/>
    <property type="match status" value="1"/>
</dbReference>
<evidence type="ECO:0000313" key="4">
    <source>
        <dbReference type="EMBL" id="ABN07514.1"/>
    </source>
</evidence>
<dbReference type="GeneID" id="4794731"/>
<gene>
    <name evidence="4" type="ordered locus">Mlab_1347</name>
</gene>
<dbReference type="Gene3D" id="3.90.1640.30">
    <property type="match status" value="1"/>
</dbReference>
<reference evidence="4 5" key="1">
    <citation type="journal article" date="2009" name="Stand. Genomic Sci.">
        <title>Complete genome sequence of Methanocorpusculum labreanum type strain Z.</title>
        <authorList>
            <person name="Anderson I.J."/>
            <person name="Sieprawska-Lupa M."/>
            <person name="Goltsman E."/>
            <person name="Lapidus A."/>
            <person name="Copeland A."/>
            <person name="Glavina Del Rio T."/>
            <person name="Tice H."/>
            <person name="Dalin E."/>
            <person name="Barry K."/>
            <person name="Pitluck S."/>
            <person name="Hauser L."/>
            <person name="Land M."/>
            <person name="Lucas S."/>
            <person name="Richardson P."/>
            <person name="Whitman W.B."/>
            <person name="Kyrpides N.C."/>
        </authorList>
    </citation>
    <scope>NUCLEOTIDE SEQUENCE [LARGE SCALE GENOMIC DNA]</scope>
    <source>
        <strain evidence="5">ATCC 43576 / DSM 4855 / Z</strain>
    </source>
</reference>
<accession>A2ST58</accession>
<dbReference type="RefSeq" id="WP_011833717.1">
    <property type="nucleotide sequence ID" value="NC_008942.1"/>
</dbReference>
<dbReference type="STRING" id="410358.Mlab_1347"/>
<proteinExistence type="predicted"/>
<dbReference type="EMBL" id="CP000559">
    <property type="protein sequence ID" value="ABN07514.1"/>
    <property type="molecule type" value="Genomic_DNA"/>
</dbReference>
<dbReference type="Gene3D" id="3.10.310.30">
    <property type="match status" value="1"/>
</dbReference>
<dbReference type="Pfam" id="PF01368">
    <property type="entry name" value="DHH"/>
    <property type="match status" value="1"/>
</dbReference>
<dbReference type="GO" id="GO:0003676">
    <property type="term" value="F:nucleic acid binding"/>
    <property type="evidence" value="ECO:0007669"/>
    <property type="project" value="InterPro"/>
</dbReference>
<dbReference type="InterPro" id="IPR001667">
    <property type="entry name" value="DDH_dom"/>
</dbReference>
<keyword evidence="5" id="KW-1185">Reference proteome</keyword>
<dbReference type="InterPro" id="IPR038763">
    <property type="entry name" value="DHH_sf"/>
</dbReference>